<feature type="transmembrane region" description="Helical" evidence="7">
    <location>
        <begin position="37"/>
        <end position="60"/>
    </location>
</feature>
<keyword evidence="6 7" id="KW-0472">Membrane</keyword>
<comment type="similarity">
    <text evidence="2 7">Belongs to the MscS (TC 1.A.23) family.</text>
</comment>
<dbReference type="SUPFAM" id="SSF82689">
    <property type="entry name" value="Mechanosensitive channel protein MscS (YggB), C-terminal domain"/>
    <property type="match status" value="1"/>
</dbReference>
<dbReference type="InterPro" id="IPR010920">
    <property type="entry name" value="LSM_dom_sf"/>
</dbReference>
<feature type="transmembrane region" description="Helical" evidence="7">
    <location>
        <begin position="118"/>
        <end position="147"/>
    </location>
</feature>
<dbReference type="PANTHER" id="PTHR30221:SF1">
    <property type="entry name" value="SMALL-CONDUCTANCE MECHANOSENSITIVE CHANNEL"/>
    <property type="match status" value="1"/>
</dbReference>
<evidence type="ECO:0000256" key="7">
    <source>
        <dbReference type="RuleBase" id="RU369025"/>
    </source>
</evidence>
<evidence type="ECO:0000256" key="1">
    <source>
        <dbReference type="ARBA" id="ARBA00004651"/>
    </source>
</evidence>
<keyword evidence="7" id="KW-0407">Ion channel</keyword>
<feature type="domain" description="Mechanosensitive ion channel MscS C-terminal" evidence="9">
    <location>
        <begin position="207"/>
        <end position="288"/>
    </location>
</feature>
<dbReference type="Pfam" id="PF21082">
    <property type="entry name" value="MS_channel_3rd"/>
    <property type="match status" value="1"/>
</dbReference>
<evidence type="ECO:0000256" key="5">
    <source>
        <dbReference type="ARBA" id="ARBA00022989"/>
    </source>
</evidence>
<dbReference type="eggNOG" id="COG0668">
    <property type="taxonomic scope" value="Bacteria"/>
</dbReference>
<dbReference type="InterPro" id="IPR049142">
    <property type="entry name" value="MS_channel_1st"/>
</dbReference>
<feature type="transmembrane region" description="Helical" evidence="7">
    <location>
        <begin position="84"/>
        <end position="106"/>
    </location>
</feature>
<feature type="domain" description="Mechanosensitive ion channel MscS" evidence="8">
    <location>
        <begin position="133"/>
        <end position="199"/>
    </location>
</feature>
<accession>A0A077DDI0</accession>
<dbReference type="InterPro" id="IPR045275">
    <property type="entry name" value="MscS_archaea/bacteria_type"/>
</dbReference>
<evidence type="ECO:0000259" key="10">
    <source>
        <dbReference type="Pfam" id="PF21088"/>
    </source>
</evidence>
<name>A0A077DDI0_9BURK</name>
<dbReference type="KEGG" id="bpsi:IX83_05995"/>
<sequence>MANEIQPLTSGHTSDVIASDIGQKIEVAKQFLEKDQLIGLVNAAIPYITNFIIALIIFYIGKKIAKWLSKFTARMVSNSLKDDMLSSFFGSLAQFAFLLFTAIAALSQLGVNTSSLVALIGAAGLAIGLSLQNSLQNFAAGVMILIFKPFKKDQTILIGSNEGVVTRIGILMLELRTNDNRVILIPNNKVMSDSITNFHQNPTRRIDLVLDIAYSADIKKAKEVIKDVFSADERILTDPEPSIMVGAWCASSIQIWARPWVKVADAAAVRGDLLERLKYAFDENGIEIPFNQIDVRIKEQVAPKSSTYQS</sequence>
<dbReference type="InterPro" id="IPR049278">
    <property type="entry name" value="MS_channel_C"/>
</dbReference>
<gene>
    <name evidence="11" type="ORF">IX83_05995</name>
</gene>
<dbReference type="InterPro" id="IPR011014">
    <property type="entry name" value="MscS_channel_TM-2"/>
</dbReference>
<keyword evidence="7" id="KW-0406">Ion transport</keyword>
<comment type="subunit">
    <text evidence="7">Homoheptamer.</text>
</comment>
<dbReference type="SUPFAM" id="SSF50182">
    <property type="entry name" value="Sm-like ribonucleoproteins"/>
    <property type="match status" value="1"/>
</dbReference>
<proteinExistence type="inferred from homology"/>
<comment type="caution">
    <text evidence="7">Lacks conserved residue(s) required for the propagation of feature annotation.</text>
</comment>
<keyword evidence="4 7" id="KW-0812">Transmembrane</keyword>
<dbReference type="GO" id="GO:0005886">
    <property type="term" value="C:plasma membrane"/>
    <property type="evidence" value="ECO:0007669"/>
    <property type="project" value="UniProtKB-SubCell"/>
</dbReference>
<dbReference type="OrthoDB" id="9809206at2"/>
<evidence type="ECO:0000256" key="2">
    <source>
        <dbReference type="ARBA" id="ARBA00008017"/>
    </source>
</evidence>
<evidence type="ECO:0000313" key="12">
    <source>
        <dbReference type="Proteomes" id="UP000028945"/>
    </source>
</evidence>
<evidence type="ECO:0000256" key="3">
    <source>
        <dbReference type="ARBA" id="ARBA00022475"/>
    </source>
</evidence>
<organism evidence="11 12">
    <name type="scientific">Basilea psittacipulmonis DSM 24701</name>
    <dbReference type="NCBI Taxonomy" id="1072685"/>
    <lineage>
        <taxon>Bacteria</taxon>
        <taxon>Pseudomonadati</taxon>
        <taxon>Pseudomonadota</taxon>
        <taxon>Betaproteobacteria</taxon>
        <taxon>Burkholderiales</taxon>
        <taxon>Alcaligenaceae</taxon>
        <taxon>Basilea</taxon>
    </lineage>
</organism>
<dbReference type="Gene3D" id="2.30.30.60">
    <property type="match status" value="1"/>
</dbReference>
<keyword evidence="5 7" id="KW-1133">Transmembrane helix</keyword>
<evidence type="ECO:0000259" key="8">
    <source>
        <dbReference type="Pfam" id="PF00924"/>
    </source>
</evidence>
<keyword evidence="7" id="KW-0813">Transport</keyword>
<feature type="domain" description="Mechanosensitive ion channel transmembrane helices 2/3" evidence="10">
    <location>
        <begin position="97"/>
        <end position="132"/>
    </location>
</feature>
<dbReference type="InterPro" id="IPR006685">
    <property type="entry name" value="MscS_channel_2nd"/>
</dbReference>
<dbReference type="Gene3D" id="1.10.287.1260">
    <property type="match status" value="1"/>
</dbReference>
<dbReference type="RefSeq" id="WP_038500186.1">
    <property type="nucleotide sequence ID" value="NZ_AFWK01000016.1"/>
</dbReference>
<dbReference type="GO" id="GO:0008381">
    <property type="term" value="F:mechanosensitive monoatomic ion channel activity"/>
    <property type="evidence" value="ECO:0007669"/>
    <property type="project" value="InterPro"/>
</dbReference>
<dbReference type="Proteomes" id="UP000028945">
    <property type="component" value="Chromosome"/>
</dbReference>
<dbReference type="AlphaFoldDB" id="A0A077DDI0"/>
<dbReference type="HOGENOM" id="CLU_037945_1_1_4"/>
<evidence type="ECO:0000259" key="9">
    <source>
        <dbReference type="Pfam" id="PF21082"/>
    </source>
</evidence>
<dbReference type="Pfam" id="PF21088">
    <property type="entry name" value="MS_channel_1st"/>
    <property type="match status" value="1"/>
</dbReference>
<dbReference type="Pfam" id="PF00924">
    <property type="entry name" value="MS_channel_2nd"/>
    <property type="match status" value="1"/>
</dbReference>
<dbReference type="EMBL" id="CP009238">
    <property type="protein sequence ID" value="AIL32925.1"/>
    <property type="molecule type" value="Genomic_DNA"/>
</dbReference>
<comment type="function">
    <text evidence="7">Mechanosensitive channel that participates in the regulation of osmotic pressure changes within the cell, opening in response to stretch forces in the membrane lipid bilayer, without the need for other proteins. Contributes to normal resistance to hypoosmotic shock. Forms an ion channel of 1.0 nanosiemens conductance with a slight preference for anions.</text>
</comment>
<dbReference type="PANTHER" id="PTHR30221">
    <property type="entry name" value="SMALL-CONDUCTANCE MECHANOSENSITIVE CHANNEL"/>
    <property type="match status" value="1"/>
</dbReference>
<dbReference type="Gene3D" id="3.30.70.100">
    <property type="match status" value="1"/>
</dbReference>
<protein>
    <recommendedName>
        <fullName evidence="7">Small-conductance mechanosensitive channel</fullName>
    </recommendedName>
</protein>
<evidence type="ECO:0000256" key="4">
    <source>
        <dbReference type="ARBA" id="ARBA00022692"/>
    </source>
</evidence>
<keyword evidence="7" id="KW-0997">Cell inner membrane</keyword>
<keyword evidence="12" id="KW-1185">Reference proteome</keyword>
<dbReference type="InterPro" id="IPR011066">
    <property type="entry name" value="MscS_channel_C_sf"/>
</dbReference>
<evidence type="ECO:0000313" key="11">
    <source>
        <dbReference type="EMBL" id="AIL32925.1"/>
    </source>
</evidence>
<evidence type="ECO:0000256" key="6">
    <source>
        <dbReference type="ARBA" id="ARBA00023136"/>
    </source>
</evidence>
<keyword evidence="3" id="KW-1003">Cell membrane</keyword>
<dbReference type="InterPro" id="IPR023408">
    <property type="entry name" value="MscS_beta-dom_sf"/>
</dbReference>
<comment type="subcellular location">
    <subcellularLocation>
        <location evidence="7">Cell inner membrane</location>
        <topology evidence="7">Multi-pass membrane protein</topology>
    </subcellularLocation>
    <subcellularLocation>
        <location evidence="1">Cell membrane</location>
        <topology evidence="1">Multi-pass membrane protein</topology>
    </subcellularLocation>
</comment>
<dbReference type="SUPFAM" id="SSF82861">
    <property type="entry name" value="Mechanosensitive channel protein MscS (YggB), transmembrane region"/>
    <property type="match status" value="1"/>
</dbReference>
<reference evidence="11 12" key="1">
    <citation type="journal article" date="2014" name="BMC Genomics">
        <title>A genomic perspective on a new bacterial genus and species from the Alcaligenaceae family, Basilea psittacipulmonis.</title>
        <authorList>
            <person name="Whiteson K.L."/>
            <person name="Hernandez D."/>
            <person name="Lazarevic V."/>
            <person name="Gaia N."/>
            <person name="Farinelli L."/>
            <person name="Francois P."/>
            <person name="Pilo P."/>
            <person name="Frey J."/>
            <person name="Schrenzel J."/>
        </authorList>
    </citation>
    <scope>NUCLEOTIDE SEQUENCE [LARGE SCALE GENOMIC DNA]</scope>
    <source>
        <strain evidence="11 12">DSM 24701</strain>
    </source>
</reference>